<dbReference type="Proteomes" id="UP001549076">
    <property type="component" value="Unassembled WGS sequence"/>
</dbReference>
<comment type="caution">
    <text evidence="1">The sequence shown here is derived from an EMBL/GenBank/DDBJ whole genome shotgun (WGS) entry which is preliminary data.</text>
</comment>
<protein>
    <submittedName>
        <fullName evidence="1">Uncharacterized protein</fullName>
    </submittedName>
</protein>
<keyword evidence="2" id="KW-1185">Reference proteome</keyword>
<reference evidence="1 2" key="1">
    <citation type="submission" date="2024-06" db="EMBL/GenBank/DDBJ databases">
        <title>Genomic Encyclopedia of Type Strains, Phase IV (KMG-IV): sequencing the most valuable type-strain genomes for metagenomic binning, comparative biology and taxonomic classification.</title>
        <authorList>
            <person name="Goeker M."/>
        </authorList>
    </citation>
    <scope>NUCLEOTIDE SEQUENCE [LARGE SCALE GENOMIC DNA]</scope>
    <source>
        <strain evidence="1 2">DSM 27865</strain>
    </source>
</reference>
<organism evidence="1 2">
    <name type="scientific">Aquamicrobium terrae</name>
    <dbReference type="NCBI Taxonomy" id="1324945"/>
    <lineage>
        <taxon>Bacteria</taxon>
        <taxon>Pseudomonadati</taxon>
        <taxon>Pseudomonadota</taxon>
        <taxon>Alphaproteobacteria</taxon>
        <taxon>Hyphomicrobiales</taxon>
        <taxon>Phyllobacteriaceae</taxon>
        <taxon>Aquamicrobium</taxon>
    </lineage>
</organism>
<evidence type="ECO:0000313" key="2">
    <source>
        <dbReference type="Proteomes" id="UP001549076"/>
    </source>
</evidence>
<evidence type="ECO:0000313" key="1">
    <source>
        <dbReference type="EMBL" id="MET3793330.1"/>
    </source>
</evidence>
<gene>
    <name evidence="1" type="ORF">ABID37_003554</name>
</gene>
<dbReference type="RefSeq" id="WP_354197158.1">
    <property type="nucleotide sequence ID" value="NZ_JBEPML010000013.1"/>
</dbReference>
<proteinExistence type="predicted"/>
<accession>A0ABV2N2P1</accession>
<dbReference type="EMBL" id="JBEPML010000013">
    <property type="protein sequence ID" value="MET3793330.1"/>
    <property type="molecule type" value="Genomic_DNA"/>
</dbReference>
<sequence>MRTRKELTPRGTIYGVEDVIAFVRDDLRNGETAKPVAALETGLSATIAGIASNTAVYQPEALPEANGTVVTNHLKAPFRSAHKPLLAEARTVAEADAKARQPGPLSDAAFESRFVQGIAVLDGPKRIAAVQNLTFEQSSALVRHGDIARLDLPHRIIADVWERHMLLGYLARTGSQADYGAKPSFDNPLAVGADQDAAMAAVRPQLAAFRAKAERVKLAGELLQGVVRLAAAATGKSVDAIWAEWTA</sequence>
<name>A0ABV2N2P1_9HYPH</name>